<name>A0ABU4JT77_9CLOT</name>
<dbReference type="SUPFAM" id="SSF81606">
    <property type="entry name" value="PP2C-like"/>
    <property type="match status" value="1"/>
</dbReference>
<evidence type="ECO:0000313" key="2">
    <source>
        <dbReference type="EMBL" id="MDW8801333.1"/>
    </source>
</evidence>
<proteinExistence type="predicted"/>
<protein>
    <submittedName>
        <fullName evidence="2">PP2C family serine/threonine-protein phosphatase</fullName>
        <ecNumber evidence="2">3.1.3.16</ecNumber>
    </submittedName>
</protein>
<evidence type="ECO:0000313" key="3">
    <source>
        <dbReference type="Proteomes" id="UP001281656"/>
    </source>
</evidence>
<accession>A0ABU4JT77</accession>
<dbReference type="InterPro" id="IPR001932">
    <property type="entry name" value="PPM-type_phosphatase-like_dom"/>
</dbReference>
<reference evidence="2 3" key="1">
    <citation type="submission" date="2023-04" db="EMBL/GenBank/DDBJ databases">
        <title>Clostridium tannerae sp. nov., isolated from the fecal material of an alpaca.</title>
        <authorList>
            <person name="Miller S."/>
            <person name="Hendry M."/>
            <person name="King J."/>
            <person name="Sankaranarayanan K."/>
            <person name="Lawson P.A."/>
        </authorList>
    </citation>
    <scope>NUCLEOTIDE SEQUENCE [LARGE SCALE GENOMIC DNA]</scope>
    <source>
        <strain evidence="2 3">A1-XYC3</strain>
    </source>
</reference>
<comment type="caution">
    <text evidence="2">The sequence shown here is derived from an EMBL/GenBank/DDBJ whole genome shotgun (WGS) entry which is preliminary data.</text>
</comment>
<dbReference type="Proteomes" id="UP001281656">
    <property type="component" value="Unassembled WGS sequence"/>
</dbReference>
<dbReference type="EC" id="3.1.3.16" evidence="2"/>
<dbReference type="Pfam" id="PF13672">
    <property type="entry name" value="PP2C_2"/>
    <property type="match status" value="1"/>
</dbReference>
<organism evidence="2 3">
    <name type="scientific">Clostridium tanneri</name>
    <dbReference type="NCBI Taxonomy" id="3037988"/>
    <lineage>
        <taxon>Bacteria</taxon>
        <taxon>Bacillati</taxon>
        <taxon>Bacillota</taxon>
        <taxon>Clostridia</taxon>
        <taxon>Eubacteriales</taxon>
        <taxon>Clostridiaceae</taxon>
        <taxon>Clostridium</taxon>
    </lineage>
</organism>
<dbReference type="RefSeq" id="WP_261670129.1">
    <property type="nucleotide sequence ID" value="NZ_JARUJP010000009.1"/>
</dbReference>
<dbReference type="Gene3D" id="3.60.40.10">
    <property type="entry name" value="PPM-type phosphatase domain"/>
    <property type="match status" value="1"/>
</dbReference>
<keyword evidence="2" id="KW-0378">Hydrolase</keyword>
<dbReference type="InterPro" id="IPR036457">
    <property type="entry name" value="PPM-type-like_dom_sf"/>
</dbReference>
<evidence type="ECO:0000259" key="1">
    <source>
        <dbReference type="Pfam" id="PF13672"/>
    </source>
</evidence>
<dbReference type="GO" id="GO:0004722">
    <property type="term" value="F:protein serine/threonine phosphatase activity"/>
    <property type="evidence" value="ECO:0007669"/>
    <property type="project" value="UniProtKB-EC"/>
</dbReference>
<dbReference type="EMBL" id="JARUJP010000009">
    <property type="protein sequence ID" value="MDW8801333.1"/>
    <property type="molecule type" value="Genomic_DNA"/>
</dbReference>
<keyword evidence="3" id="KW-1185">Reference proteome</keyword>
<feature type="domain" description="PPM-type phosphatase" evidence="1">
    <location>
        <begin position="18"/>
        <end position="230"/>
    </location>
</feature>
<gene>
    <name evidence="2" type="ORF">P8V03_09215</name>
</gene>
<sequence length="325" mass="36411">MEKLEIGRWKVAGASVEGLSHEKDSTPCQDKVAMAVDNRTAVIALADGAGSCKLSHYGAEIVVNKVKTMFIDSFDRVYNMDAKSAARYIISNIVSELREKLKEFEGAVLKDFSSTMLFVAVKDDRFIAGHVGDGVIGYISKDQAKVLSEPENGEFSNSTFFVTMDNSERYLRLSRGTIGNASGFLLMSDGTGSSFYDKKTRTLAPASNAVLGWLDENSALDVNKAIEKNLRELIRMKTNDDCSMAIMVLCKKNLDEFRDRDIEFKKDFLELSDDRAVENCIKVYEAVKKNRIIKKTTLRRVAKSIRLSKKIVFRHVKRMVNIGIL</sequence>